<evidence type="ECO:0000259" key="2">
    <source>
        <dbReference type="Pfam" id="PF13400"/>
    </source>
</evidence>
<reference evidence="3" key="1">
    <citation type="submission" date="2022-09" db="EMBL/GenBank/DDBJ databases">
        <title>Intensive care unit water sources are persistently colonized with multi-drug resistant bacteria and are the site of extensive horizontal gene transfer of antibiotic resistance genes.</title>
        <authorList>
            <person name="Diorio-Toth L."/>
        </authorList>
    </citation>
    <scope>NUCLEOTIDE SEQUENCE</scope>
    <source>
        <strain evidence="3">GD03659</strain>
    </source>
</reference>
<organism evidence="3 4">
    <name type="scientific">Sphingobium yanoikuyae</name>
    <name type="common">Sphingomonas yanoikuyae</name>
    <dbReference type="NCBI Taxonomy" id="13690"/>
    <lineage>
        <taxon>Bacteria</taxon>
        <taxon>Pseudomonadati</taxon>
        <taxon>Pseudomonadota</taxon>
        <taxon>Alphaproteobacteria</taxon>
        <taxon>Sphingomonadales</taxon>
        <taxon>Sphingomonadaceae</taxon>
        <taxon>Sphingobium</taxon>
    </lineage>
</organism>
<keyword evidence="1" id="KW-0812">Transmembrane</keyword>
<evidence type="ECO:0000313" key="3">
    <source>
        <dbReference type="EMBL" id="MDH2134779.1"/>
    </source>
</evidence>
<dbReference type="Gene3D" id="3.40.50.410">
    <property type="entry name" value="von Willebrand factor, type A domain"/>
    <property type="match status" value="2"/>
</dbReference>
<gene>
    <name evidence="3" type="ORF">N5J77_26965</name>
</gene>
<feature type="domain" description="Putative Flp pilus-assembly TadG-like N-terminal" evidence="2">
    <location>
        <begin position="22"/>
        <end position="66"/>
    </location>
</feature>
<sequence>MTTALKGWVMGFLGRLRENEAGNVLVMVAAGFLPLLGFIGGGVDMARIYLVKTRLQHACDAGALAGRKQMAGGAWAANNEKARTTAEGIFNINYVPGSYGSSELSKRFSESQGKVSGSASVIIPMTVMVIFGYGTKTISVNCDAEMRIPNTDVMFVLDTTGSMASVNPGDGDTKINGLKQAVKCFYEALAKIDTSAQCGSNPTGYRNNDVQLRFGFVPYSSNVNVGRLLRNDWMVDTALYQSRKAKTTGNTDVDGFKEGTAEVTSTEQVPYSMNWSAWENHGTAGGTSCNGRIPANSIEMTGPESAPYAQSTTGSGANRVVSWSTNQDGRYYNYQGVMVGGKCQIQRRYISGYLKRNYQRTDTTGFKEYEYGQLSFDVSGLKAGADGWKASIVAPVGPYGQAATVAWDGCVEERQTYQNTDDSPAGEFAPIPSNAFDMNIDMIPDGSDATKWRPLLPDLVWGRYDSNGNWTVSKVKTSSDLSRNYTYACPTAASKLKSYPSASSFESYVNTLYPNGNTYHDIGLLWGARLMSPTGIFGPENAFTPTGGEIERHLVFMTDGDTVTSNQGYTAHGIAWWDRRQTRSNAGPGASLLTAVVNERTKALCSAIKSKNITLWVVSFGNGVSTNAQALLQSCASPNRYYVAANSATLISNFQQIADEISQLRLTK</sequence>
<dbReference type="InterPro" id="IPR028087">
    <property type="entry name" value="Tad_N"/>
</dbReference>
<dbReference type="Proteomes" id="UP001162318">
    <property type="component" value="Unassembled WGS sequence"/>
</dbReference>
<keyword evidence="1" id="KW-0472">Membrane</keyword>
<dbReference type="EMBL" id="JAOCKX010000069">
    <property type="protein sequence ID" value="MDH2134779.1"/>
    <property type="molecule type" value="Genomic_DNA"/>
</dbReference>
<keyword evidence="1" id="KW-1133">Transmembrane helix</keyword>
<dbReference type="AlphaFoldDB" id="A0AA42X3J2"/>
<dbReference type="SUPFAM" id="SSF53300">
    <property type="entry name" value="vWA-like"/>
    <property type="match status" value="1"/>
</dbReference>
<dbReference type="Pfam" id="PF13400">
    <property type="entry name" value="Tad"/>
    <property type="match status" value="1"/>
</dbReference>
<evidence type="ECO:0000313" key="4">
    <source>
        <dbReference type="Proteomes" id="UP001162318"/>
    </source>
</evidence>
<dbReference type="InterPro" id="IPR036465">
    <property type="entry name" value="vWFA_dom_sf"/>
</dbReference>
<dbReference type="RefSeq" id="WP_279730790.1">
    <property type="nucleotide sequence ID" value="NZ_DAMCYI010000029.1"/>
</dbReference>
<feature type="transmembrane region" description="Helical" evidence="1">
    <location>
        <begin position="24"/>
        <end position="46"/>
    </location>
</feature>
<evidence type="ECO:0000256" key="1">
    <source>
        <dbReference type="SAM" id="Phobius"/>
    </source>
</evidence>
<name>A0AA42X3J2_SPHYA</name>
<protein>
    <submittedName>
        <fullName evidence="3">Pilus assembly protein TadG-related protein</fullName>
    </submittedName>
</protein>
<comment type="caution">
    <text evidence="3">The sequence shown here is derived from an EMBL/GenBank/DDBJ whole genome shotgun (WGS) entry which is preliminary data.</text>
</comment>
<accession>A0AA42X3J2</accession>
<proteinExistence type="predicted"/>